<protein>
    <submittedName>
        <fullName evidence="2">Uncharacterized protein</fullName>
    </submittedName>
</protein>
<feature type="region of interest" description="Disordered" evidence="1">
    <location>
        <begin position="17"/>
        <end position="49"/>
    </location>
</feature>
<dbReference type="Proteomes" id="UP000007110">
    <property type="component" value="Unassembled WGS sequence"/>
</dbReference>
<reference evidence="2" key="2">
    <citation type="submission" date="2021-01" db="UniProtKB">
        <authorList>
            <consortium name="EnsemblMetazoa"/>
        </authorList>
    </citation>
    <scope>IDENTIFICATION</scope>
</reference>
<dbReference type="GeneID" id="100893381"/>
<dbReference type="EnsemblMetazoa" id="XM_030986067">
    <property type="protein sequence ID" value="XP_030841927"/>
    <property type="gene ID" value="LOC100893381"/>
</dbReference>
<organism evidence="2 3">
    <name type="scientific">Strongylocentrotus purpuratus</name>
    <name type="common">Purple sea urchin</name>
    <dbReference type="NCBI Taxonomy" id="7668"/>
    <lineage>
        <taxon>Eukaryota</taxon>
        <taxon>Metazoa</taxon>
        <taxon>Echinodermata</taxon>
        <taxon>Eleutherozoa</taxon>
        <taxon>Echinozoa</taxon>
        <taxon>Echinoidea</taxon>
        <taxon>Euechinoidea</taxon>
        <taxon>Echinacea</taxon>
        <taxon>Camarodonta</taxon>
        <taxon>Echinidea</taxon>
        <taxon>Strongylocentrotidae</taxon>
        <taxon>Strongylocentrotus</taxon>
    </lineage>
</organism>
<reference evidence="3" key="1">
    <citation type="submission" date="2015-02" db="EMBL/GenBank/DDBJ databases">
        <title>Genome sequencing for Strongylocentrotus purpuratus.</title>
        <authorList>
            <person name="Murali S."/>
            <person name="Liu Y."/>
            <person name="Vee V."/>
            <person name="English A."/>
            <person name="Wang M."/>
            <person name="Skinner E."/>
            <person name="Han Y."/>
            <person name="Muzny D.M."/>
            <person name="Worley K.C."/>
            <person name="Gibbs R.A."/>
        </authorList>
    </citation>
    <scope>NUCLEOTIDE SEQUENCE</scope>
</reference>
<accession>A0A7M7NUG9</accession>
<feature type="region of interest" description="Disordered" evidence="1">
    <location>
        <begin position="241"/>
        <end position="260"/>
    </location>
</feature>
<evidence type="ECO:0000256" key="1">
    <source>
        <dbReference type="SAM" id="MobiDB-lite"/>
    </source>
</evidence>
<evidence type="ECO:0000313" key="3">
    <source>
        <dbReference type="Proteomes" id="UP000007110"/>
    </source>
</evidence>
<keyword evidence="3" id="KW-1185">Reference proteome</keyword>
<dbReference type="RefSeq" id="XP_030841927.1">
    <property type="nucleotide sequence ID" value="XM_030986067.1"/>
</dbReference>
<sequence>MVLPRCHVMLILETANSSKSPGTPDDVFKPPFSDTASGSESPESLDSDSASDISSFHSLISICSVNDIYNYPKDLLSQHQFKIYKDEIVVTQSVPDSKLHPGDTIALRTGEGTTGEGTTFKDAEQFREYIQTTVAPTIMLAVTPGVGITMKDGDQKLTIDITGQKTQRPDAVEAALKACNQSRLAIAEINGAPIPVGTHEHQVAQILREALRGDSSEGHLLHLIPRSLMSDVQETRHVNVEGNSSVSGNTTTTGNEETEC</sequence>
<dbReference type="AlphaFoldDB" id="A0A7M7NUG9"/>
<dbReference type="KEGG" id="spu:100893381"/>
<name>A0A7M7NUG9_STRPU</name>
<evidence type="ECO:0000313" key="2">
    <source>
        <dbReference type="EnsemblMetazoa" id="XP_030841927"/>
    </source>
</evidence>
<proteinExistence type="predicted"/>
<dbReference type="InParanoid" id="A0A7M7NUG9"/>